<feature type="transmembrane region" description="Helical" evidence="2">
    <location>
        <begin position="70"/>
        <end position="96"/>
    </location>
</feature>
<dbReference type="Pfam" id="PF15052">
    <property type="entry name" value="TMEM169"/>
    <property type="match status" value="1"/>
</dbReference>
<feature type="compositionally biased region" description="Basic and acidic residues" evidence="1">
    <location>
        <begin position="223"/>
        <end position="241"/>
    </location>
</feature>
<dbReference type="PANTHER" id="PTHR31777">
    <property type="entry name" value="TRANSMEMBRANE PROTEIN 169"/>
    <property type="match status" value="1"/>
</dbReference>
<feature type="compositionally biased region" description="Polar residues" evidence="1">
    <location>
        <begin position="368"/>
        <end position="381"/>
    </location>
</feature>
<organism evidence="3">
    <name type="scientific">Timema poppense</name>
    <name type="common">Walking stick</name>
    <dbReference type="NCBI Taxonomy" id="170557"/>
    <lineage>
        <taxon>Eukaryota</taxon>
        <taxon>Metazoa</taxon>
        <taxon>Ecdysozoa</taxon>
        <taxon>Arthropoda</taxon>
        <taxon>Hexapoda</taxon>
        <taxon>Insecta</taxon>
        <taxon>Pterygota</taxon>
        <taxon>Neoptera</taxon>
        <taxon>Polyneoptera</taxon>
        <taxon>Phasmatodea</taxon>
        <taxon>Timematodea</taxon>
        <taxon>Timematoidea</taxon>
        <taxon>Timematidae</taxon>
        <taxon>Timema</taxon>
    </lineage>
</organism>
<reference evidence="3" key="1">
    <citation type="submission" date="2020-11" db="EMBL/GenBank/DDBJ databases">
        <authorList>
            <person name="Tran Van P."/>
        </authorList>
    </citation>
    <scope>NUCLEOTIDE SEQUENCE</scope>
</reference>
<protein>
    <submittedName>
        <fullName evidence="3">Uncharacterized protein</fullName>
    </submittedName>
</protein>
<accession>A0A7R9GZB2</accession>
<sequence>MDVQSGIQEKRARLPNSTAFSERNIGYKKEYETVSVALKAVMILMLLVVDLGCPPILLSVDLCCLTVLPVAVPVAVGILLVTAHGLLLQELVVVVVKIRYISELNNQPTYTILPKDSISRTLILVACRFQYLPTSRSRRRVNEACTVQEYDKNLSDYLGFNGEISSEIISVLRENQDRPQKQAESRKLAGSPEKQSGSREDQDRLRKQPESKVTPDNPGKQAKLRDTPDSPRKEVELRDTPDIPGKQIEPWDTPVIFGKQAEPRDSPLKQVETRDSPDSPLKQTEPRNTIYNPGKQIGPFETAQDNHGKQDEPSDTFNSSGKQVGPIKNEKCPSRQAEPRVSPDISSKQAKLWNTPDSTGKQAESKASPDTTAKQTKQVETLDSPDTKVGMSGTSTRETLDSDASMDLTRKSRKRVNICEEDESCALRCGSETSDSLADSVDPCLTMTGTIKRGKKAGQSVDVRLNISREELEVLEATIAAQKHGSVSSRRLLCGLRRGPHIALWTVLCLPFVVAVSGLYSFYVGTLTWYNVFTYYTEEKPLVCRVLVSPVLILLYPFLIVVLTLGLGVYAGLVQVSWFLESWYKEISDLEKGFYGWLCAALGYEDCAPYEVVVLTEILPLDSSV</sequence>
<keyword evidence="2" id="KW-1133">Transmembrane helix</keyword>
<dbReference type="PANTHER" id="PTHR31777:SF0">
    <property type="entry name" value="TRANSMEMBRANE PROTEIN 169"/>
    <property type="match status" value="1"/>
</dbReference>
<dbReference type="EMBL" id="OD001862">
    <property type="protein sequence ID" value="CAD7403422.1"/>
    <property type="molecule type" value="Genomic_DNA"/>
</dbReference>
<proteinExistence type="predicted"/>
<feature type="region of interest" description="Disordered" evidence="1">
    <location>
        <begin position="175"/>
        <end position="401"/>
    </location>
</feature>
<feature type="transmembrane region" description="Helical" evidence="2">
    <location>
        <begin position="36"/>
        <end position="58"/>
    </location>
</feature>
<name>A0A7R9GZB2_TIMPO</name>
<feature type="compositionally biased region" description="Basic and acidic residues" evidence="1">
    <location>
        <begin position="196"/>
        <end position="210"/>
    </location>
</feature>
<evidence type="ECO:0000256" key="1">
    <source>
        <dbReference type="SAM" id="MobiDB-lite"/>
    </source>
</evidence>
<feature type="compositionally biased region" description="Basic and acidic residues" evidence="1">
    <location>
        <begin position="261"/>
        <end position="277"/>
    </location>
</feature>
<gene>
    <name evidence="3" type="ORF">TPSB3V08_LOCUS4041</name>
</gene>
<feature type="compositionally biased region" description="Basic and acidic residues" evidence="1">
    <location>
        <begin position="175"/>
        <end position="187"/>
    </location>
</feature>
<dbReference type="InterPro" id="IPR029386">
    <property type="entry name" value="TMEM169"/>
</dbReference>
<keyword evidence="2" id="KW-0472">Membrane</keyword>
<feature type="transmembrane region" description="Helical" evidence="2">
    <location>
        <begin position="502"/>
        <end position="523"/>
    </location>
</feature>
<dbReference type="AlphaFoldDB" id="A0A7R9GZB2"/>
<feature type="transmembrane region" description="Helical" evidence="2">
    <location>
        <begin position="555"/>
        <end position="580"/>
    </location>
</feature>
<evidence type="ECO:0000256" key="2">
    <source>
        <dbReference type="SAM" id="Phobius"/>
    </source>
</evidence>
<keyword evidence="2" id="KW-0812">Transmembrane</keyword>
<evidence type="ECO:0000313" key="3">
    <source>
        <dbReference type="EMBL" id="CAD7403422.1"/>
    </source>
</evidence>